<name>A0A2G4YR68_9PROT</name>
<dbReference type="GO" id="GO:0016779">
    <property type="term" value="F:nucleotidyltransferase activity"/>
    <property type="evidence" value="ECO:0007669"/>
    <property type="project" value="UniProtKB-KW"/>
</dbReference>
<evidence type="ECO:0000256" key="1">
    <source>
        <dbReference type="ARBA" id="ARBA00022679"/>
    </source>
</evidence>
<dbReference type="InterPro" id="IPR002575">
    <property type="entry name" value="Aminoglycoside_PTrfase"/>
</dbReference>
<proteinExistence type="predicted"/>
<sequence length="587" mass="65371">MTDERFACSQAFLAAEGWGDARRRPLADDASFRRYERLDRGTESAVLMDAPPAFENVRPFVAVARYLRGRGLAAPEVLAHDLKNGFLLLEDLGDDLFSRLIKAQPDQEQALYEMAIDGLVLVQSQAAPSVLDVDGTVTHTLPRYDRTLLTREVGLFCDWYMPGVTGQPLSDQARAEFIELWQAPLAEAAENLDCLTLRDYHADNLMLRADKTGLERLGLLDFQDAVVGHKAYDLVSVLQDARRDVSPELEAAMLERYLRTYSGDEESFRRVYAILGAQRNAKIIGIFSRLYLRDGKDSYLKLIPRVWGLLARDLAKPALKPVKDWLEAHIAPENRGTASSAQGVKPISFLPHKAMILAAGLGLRMKPLTENRPKPLVTVANKPLLSYSLEGLVAAGVSDVVLNCHYLAGQVEDFVSRYHDHRLTLTLSDERAELMDSGGGVKQALPILGDQPFYVLNSDMIWRDAPERQAMLHRLQAFWQAPDMDILLLLVEKDRAYGYDGAGDYHLGPRGRLTHRGNDATADHVYGGVLIMKPDCFTATPDTPFSLRLLFDRAAAAGRLYGVVHEGDWYHVGTAAAKREMDEILGD</sequence>
<dbReference type="InParanoid" id="A0A2G4YR68"/>
<dbReference type="CDD" id="cd06422">
    <property type="entry name" value="NTP_transferase_like_1"/>
    <property type="match status" value="1"/>
</dbReference>
<dbReference type="InterPro" id="IPR005835">
    <property type="entry name" value="NTP_transferase_dom"/>
</dbReference>
<protein>
    <recommendedName>
        <fullName evidence="7">Aminoglycoside phosphotransferase</fullName>
    </recommendedName>
</protein>
<dbReference type="Gene3D" id="3.90.550.10">
    <property type="entry name" value="Spore Coat Polysaccharide Biosynthesis Protein SpsA, Chain A"/>
    <property type="match status" value="1"/>
</dbReference>
<evidence type="ECO:0000259" key="4">
    <source>
        <dbReference type="Pfam" id="PF01636"/>
    </source>
</evidence>
<dbReference type="InterPro" id="IPR029044">
    <property type="entry name" value="Nucleotide-diphossugar_trans"/>
</dbReference>
<keyword evidence="2" id="KW-0548">Nucleotidyltransferase</keyword>
<keyword evidence="1" id="KW-0808">Transferase</keyword>
<organism evidence="5 6">
    <name type="scientific">Paremcibacter congregatus</name>
    <dbReference type="NCBI Taxonomy" id="2043170"/>
    <lineage>
        <taxon>Bacteria</taxon>
        <taxon>Pseudomonadati</taxon>
        <taxon>Pseudomonadota</taxon>
        <taxon>Alphaproteobacteria</taxon>
        <taxon>Emcibacterales</taxon>
        <taxon>Emcibacteraceae</taxon>
        <taxon>Paremcibacter</taxon>
    </lineage>
</organism>
<dbReference type="InterPro" id="IPR011009">
    <property type="entry name" value="Kinase-like_dom_sf"/>
</dbReference>
<dbReference type="PANTHER" id="PTHR43584:SF8">
    <property type="entry name" value="N-ACETYLMURAMATE ALPHA-1-PHOSPHATE URIDYLYLTRANSFERASE"/>
    <property type="match status" value="1"/>
</dbReference>
<evidence type="ECO:0000313" key="6">
    <source>
        <dbReference type="Proteomes" id="UP000229730"/>
    </source>
</evidence>
<dbReference type="SUPFAM" id="SSF56112">
    <property type="entry name" value="Protein kinase-like (PK-like)"/>
    <property type="match status" value="1"/>
</dbReference>
<feature type="domain" description="Nucleotidyl transferase" evidence="3">
    <location>
        <begin position="353"/>
        <end position="499"/>
    </location>
</feature>
<evidence type="ECO:0000259" key="3">
    <source>
        <dbReference type="Pfam" id="PF00483"/>
    </source>
</evidence>
<keyword evidence="6" id="KW-1185">Reference proteome</keyword>
<dbReference type="Gene3D" id="3.90.1200.10">
    <property type="match status" value="1"/>
</dbReference>
<dbReference type="RefSeq" id="WP_099474388.1">
    <property type="nucleotide sequence ID" value="NZ_CP041025.1"/>
</dbReference>
<evidence type="ECO:0000313" key="5">
    <source>
        <dbReference type="EMBL" id="PHZ83956.1"/>
    </source>
</evidence>
<accession>A0A2G4YR68</accession>
<feature type="domain" description="Aminoglycoside phosphotransferase" evidence="4">
    <location>
        <begin position="24"/>
        <end position="262"/>
    </location>
</feature>
<dbReference type="OrthoDB" id="9809275at2"/>
<dbReference type="Proteomes" id="UP000229730">
    <property type="component" value="Unassembled WGS sequence"/>
</dbReference>
<comment type="caution">
    <text evidence="5">The sequence shown here is derived from an EMBL/GenBank/DDBJ whole genome shotgun (WGS) entry which is preliminary data.</text>
</comment>
<dbReference type="Gene3D" id="3.30.200.20">
    <property type="entry name" value="Phosphorylase Kinase, domain 1"/>
    <property type="match status" value="1"/>
</dbReference>
<dbReference type="InterPro" id="IPR050065">
    <property type="entry name" value="GlmU-like"/>
</dbReference>
<evidence type="ECO:0000256" key="2">
    <source>
        <dbReference type="ARBA" id="ARBA00022695"/>
    </source>
</evidence>
<dbReference type="Pfam" id="PF01636">
    <property type="entry name" value="APH"/>
    <property type="match status" value="1"/>
</dbReference>
<evidence type="ECO:0008006" key="7">
    <source>
        <dbReference type="Google" id="ProtNLM"/>
    </source>
</evidence>
<dbReference type="Pfam" id="PF00483">
    <property type="entry name" value="NTP_transferase"/>
    <property type="match status" value="1"/>
</dbReference>
<reference evidence="5 6" key="1">
    <citation type="submission" date="2017-10" db="EMBL/GenBank/DDBJ databases">
        <title>Frigbacter circumglobatus gen. nov. sp. nov., isolated from sediment cultured in situ.</title>
        <authorList>
            <person name="Zhao Z."/>
        </authorList>
    </citation>
    <scope>NUCLEOTIDE SEQUENCE [LARGE SCALE GENOMIC DNA]</scope>
    <source>
        <strain evidence="5 6">ZYL</strain>
    </source>
</reference>
<dbReference type="EMBL" id="PDEM01000029">
    <property type="protein sequence ID" value="PHZ83956.1"/>
    <property type="molecule type" value="Genomic_DNA"/>
</dbReference>
<dbReference type="PANTHER" id="PTHR43584">
    <property type="entry name" value="NUCLEOTIDYL TRANSFERASE"/>
    <property type="match status" value="1"/>
</dbReference>
<dbReference type="AlphaFoldDB" id="A0A2G4YR68"/>
<gene>
    <name evidence="5" type="ORF">CRD36_14175</name>
</gene>
<dbReference type="SUPFAM" id="SSF53448">
    <property type="entry name" value="Nucleotide-diphospho-sugar transferases"/>
    <property type="match status" value="1"/>
</dbReference>